<sequence>MATRSGVAHSTKQDSYLAGQELANKALQNAGIEKCNFALVFASVEHRVEKLLEGIKSILGPGTHIMGATSPGILTNDFLSYEGMLAGILVVASDSITFNSCHTGNLNEGLEIIGKRFGRELKGMLGGSDSNLLLIYDAIVKGNTEAMDFHIASPLISEIESEIGKWPPVAGVGIVDIVRPQEIRMWDKNAIVESEIMGLVIKGGVRMDTTIMHGCKPASDYHRITRMEGNKLLEVNERPALELVREYLGDPDDVD</sequence>
<protein>
    <recommendedName>
        <fullName evidence="1">FIST domain-containing protein</fullName>
    </recommendedName>
</protein>
<dbReference type="InterPro" id="IPR013702">
    <property type="entry name" value="FIST_domain_N"/>
</dbReference>
<comment type="caution">
    <text evidence="2">The sequence shown here is derived from an EMBL/GenBank/DDBJ whole genome shotgun (WGS) entry which is preliminary data.</text>
</comment>
<gene>
    <name evidence="2" type="ORF">ENO10_01595</name>
</gene>
<dbReference type="SMART" id="SM00897">
    <property type="entry name" value="FIST"/>
    <property type="match status" value="1"/>
</dbReference>
<feature type="domain" description="FIST" evidence="1">
    <location>
        <begin position="33"/>
        <end position="239"/>
    </location>
</feature>
<reference evidence="2" key="1">
    <citation type="journal article" date="2020" name="mSystems">
        <title>Genome- and Community-Level Interaction Insights into Carbon Utilization and Element Cycling Functions of Hydrothermarchaeota in Hydrothermal Sediment.</title>
        <authorList>
            <person name="Zhou Z."/>
            <person name="Liu Y."/>
            <person name="Xu W."/>
            <person name="Pan J."/>
            <person name="Luo Z.H."/>
            <person name="Li M."/>
        </authorList>
    </citation>
    <scope>NUCLEOTIDE SEQUENCE [LARGE SCALE GENOMIC DNA]</scope>
    <source>
        <strain evidence="2">SpSt-1235</strain>
    </source>
</reference>
<dbReference type="EMBL" id="DSEE01000118">
    <property type="protein sequence ID" value="HER39893.1"/>
    <property type="molecule type" value="Genomic_DNA"/>
</dbReference>
<dbReference type="AlphaFoldDB" id="A0A7C2R347"/>
<feature type="non-terminal residue" evidence="2">
    <location>
        <position position="255"/>
    </location>
</feature>
<name>A0A7C2R347_9FLAO</name>
<organism evidence="2">
    <name type="scientific">Salinimicrobium catena</name>
    <dbReference type="NCBI Taxonomy" id="390640"/>
    <lineage>
        <taxon>Bacteria</taxon>
        <taxon>Pseudomonadati</taxon>
        <taxon>Bacteroidota</taxon>
        <taxon>Flavobacteriia</taxon>
        <taxon>Flavobacteriales</taxon>
        <taxon>Flavobacteriaceae</taxon>
        <taxon>Salinimicrobium</taxon>
    </lineage>
</organism>
<accession>A0A7C2R347</accession>
<dbReference type="Pfam" id="PF08495">
    <property type="entry name" value="FIST"/>
    <property type="match status" value="1"/>
</dbReference>
<proteinExistence type="predicted"/>
<evidence type="ECO:0000259" key="1">
    <source>
        <dbReference type="SMART" id="SM00897"/>
    </source>
</evidence>
<evidence type="ECO:0000313" key="2">
    <source>
        <dbReference type="EMBL" id="HER39893.1"/>
    </source>
</evidence>
<dbReference type="Proteomes" id="UP000885753">
    <property type="component" value="Unassembled WGS sequence"/>
</dbReference>